<feature type="signal peptide" evidence="1">
    <location>
        <begin position="1"/>
        <end position="20"/>
    </location>
</feature>
<dbReference type="SUPFAM" id="SSF50978">
    <property type="entry name" value="WD40 repeat-like"/>
    <property type="match status" value="1"/>
</dbReference>
<feature type="chain" id="PRO_5046841418" description="Anaphase-promoting complex subunit 4-like WD40 domain-containing protein" evidence="1">
    <location>
        <begin position="21"/>
        <end position="619"/>
    </location>
</feature>
<dbReference type="InterPro" id="IPR050865">
    <property type="entry name" value="BEACH_Domain"/>
</dbReference>
<dbReference type="InterPro" id="IPR024977">
    <property type="entry name" value="Apc4-like_WD40_dom"/>
</dbReference>
<dbReference type="PANTHER" id="PTHR13743:SF123">
    <property type="entry name" value="PROTEIN FAN"/>
    <property type="match status" value="1"/>
</dbReference>
<evidence type="ECO:0000259" key="2">
    <source>
        <dbReference type="Pfam" id="PF12894"/>
    </source>
</evidence>
<dbReference type="Pfam" id="PF00400">
    <property type="entry name" value="WD40"/>
    <property type="match status" value="1"/>
</dbReference>
<dbReference type="RefSeq" id="WP_280999177.1">
    <property type="nucleotide sequence ID" value="NZ_CP069362.1"/>
</dbReference>
<name>A0ABY8PR07_9BACT</name>
<evidence type="ECO:0000256" key="1">
    <source>
        <dbReference type="SAM" id="SignalP"/>
    </source>
</evidence>
<dbReference type="EMBL" id="CP069362">
    <property type="protein sequence ID" value="WGS65060.1"/>
    <property type="molecule type" value="Genomic_DNA"/>
</dbReference>
<keyword evidence="1" id="KW-0732">Signal</keyword>
<evidence type="ECO:0000313" key="4">
    <source>
        <dbReference type="Proteomes" id="UP001232493"/>
    </source>
</evidence>
<dbReference type="Gene3D" id="2.130.10.10">
    <property type="entry name" value="YVTN repeat-like/Quinoprotein amine dehydrogenase"/>
    <property type="match status" value="2"/>
</dbReference>
<dbReference type="InterPro" id="IPR036322">
    <property type="entry name" value="WD40_repeat_dom_sf"/>
</dbReference>
<accession>A0ABY8PR07</accession>
<reference evidence="3 4" key="1">
    <citation type="submission" date="2021-02" db="EMBL/GenBank/DDBJ databases">
        <title>Characterization of Marinitoga sp. nov. str. BP5-C20A.</title>
        <authorList>
            <person name="Erauso G."/>
            <person name="Postec A."/>
        </authorList>
    </citation>
    <scope>NUCLEOTIDE SEQUENCE [LARGE SCALE GENOMIC DNA]</scope>
    <source>
        <strain evidence="3 4">BP5-C20A</strain>
    </source>
</reference>
<dbReference type="Pfam" id="PF12894">
    <property type="entry name" value="ANAPC4_WD40"/>
    <property type="match status" value="1"/>
</dbReference>
<gene>
    <name evidence="3" type="ORF">JRV97_00460</name>
</gene>
<evidence type="ECO:0000313" key="3">
    <source>
        <dbReference type="EMBL" id="WGS65060.1"/>
    </source>
</evidence>
<proteinExistence type="predicted"/>
<dbReference type="InterPro" id="IPR015943">
    <property type="entry name" value="WD40/YVTN_repeat-like_dom_sf"/>
</dbReference>
<sequence>MKKIFLFLLLILFLFSSTFAALMKSIDGNTVKVEVIEIKDDNVKVKVFNQILTVQKENIMYISFDEKTTADYGVIVDDKIFSGKLTSYSSTTANIQMNIGEFILNDVSKLKFVNFLHPEVPDIKWFREEQPQNFDITLGDNYTEIKGNIFEAKENQLFLNIPVLGQGVLNLNVIKSISYPRYEFKEPYVLKLYNGYEFKYVNFLKKVNDYYFFDLGYGTLSLLNSSIFGFSGGMENPQEKYTYFILKNGMKFFGDITGSDENNLDVTSIFGEHKISKDSILTFAKIPTDKIMLVVSKDEVIYGDYKKENRKISFNPYNNGKIDMILINSNKENESVVSTPLKNWELETNVVNKSLALSNYNLMAYGNDKMVIIVSVGSNDGFGSYNHDAKVTSLAFDDESQLLYSGDEKGILNVYNLITKKVDYMFDFKSKITYLVSKNKVLYVALENGKLYTITGVESKELADLKQEITKVSVNDRAIYVSMKDGTVSKIDKFNGKNIWNVKFDGSITDILLLKNDKYLIASQLNGKISILNIENGSVLTSFQSFEGVYSILPSLLKKYFIVAGKNGKIEIWNSVNLNKVSEFNLEKNISYALVDNTGDVIFLLNNNSIVSMKLFEYK</sequence>
<feature type="domain" description="Anaphase-promoting complex subunit 4-like WD40" evidence="2">
    <location>
        <begin position="484"/>
        <end position="546"/>
    </location>
</feature>
<dbReference type="PANTHER" id="PTHR13743">
    <property type="entry name" value="BEIGE/BEACH-RELATED"/>
    <property type="match status" value="1"/>
</dbReference>
<keyword evidence="4" id="KW-1185">Reference proteome</keyword>
<protein>
    <recommendedName>
        <fullName evidence="2">Anaphase-promoting complex subunit 4-like WD40 domain-containing protein</fullName>
    </recommendedName>
</protein>
<dbReference type="Proteomes" id="UP001232493">
    <property type="component" value="Chromosome"/>
</dbReference>
<dbReference type="InterPro" id="IPR001680">
    <property type="entry name" value="WD40_rpt"/>
</dbReference>
<dbReference type="SMART" id="SM00320">
    <property type="entry name" value="WD40"/>
    <property type="match status" value="3"/>
</dbReference>
<organism evidence="3 4">
    <name type="scientific">Marinitoga aeolica</name>
    <dbReference type="NCBI Taxonomy" id="2809031"/>
    <lineage>
        <taxon>Bacteria</taxon>
        <taxon>Thermotogati</taxon>
        <taxon>Thermotogota</taxon>
        <taxon>Thermotogae</taxon>
        <taxon>Petrotogales</taxon>
        <taxon>Petrotogaceae</taxon>
        <taxon>Marinitoga</taxon>
    </lineage>
</organism>